<dbReference type="AlphaFoldDB" id="A0A9J6CDR1"/>
<dbReference type="PANTHER" id="PTHR15976">
    <property type="entry name" value="CONSTITUTIVE COACTIVATOR OF PEROXISOME PROLIFERATOR-ACTIVATED RECEPTOR GAMMA"/>
    <property type="match status" value="1"/>
</dbReference>
<keyword evidence="2" id="KW-1185">Reference proteome</keyword>
<name>A0A9J6CDR1_POLVA</name>
<gene>
    <name evidence="1" type="ORF">PVAND_009735</name>
</gene>
<dbReference type="EMBL" id="JADBJN010000001">
    <property type="protein sequence ID" value="KAG5680210.1"/>
    <property type="molecule type" value="Genomic_DNA"/>
</dbReference>
<dbReference type="Proteomes" id="UP001107558">
    <property type="component" value="Chromosome 1"/>
</dbReference>
<dbReference type="PANTHER" id="PTHR15976:SF16">
    <property type="entry name" value="ASTEROID DOMAIN-CONTAINING PROTEIN"/>
    <property type="match status" value="1"/>
</dbReference>
<sequence>MGISGFYTYCKKKVPSAFKNVKIIEEIENYKRENGKSPIIVVNLSTMCYHYKNRKGFFLVEHRFNKIKKNLEGFFQNMVDAGAKLVFMYKRAKFDDDEFLSKSNTEYRKSLELYQKLEKVNDSAKQRKILRESTQLPHNHLVLMAMIQSAKKFGEVHYVNSYDYKAVLVQREFIMKNNATWVIGLDTYFFLMDGDWKIFADDTLDQAKSTIDEIDKNAIAKHFELENKHLPLFAVVLGDFDSVYKCKLYSFFGSVSKFENAIRFVKDFEYPLTDESYVAIIDKIYGHKYDPKVINDLKKSVEQFMIREIETGIDSEIVDIIKDDFFNYAPEILMKKVPVFICADMIDLSNEHTKDYNELILPFIQKTAGILLKNLEDKETRKILLMTDNIKYQQHPLEPIYPEFDVPSLKTILSGEMSTFDKEKLLFFIIGEKLQSIELPCIGDDYFIDTLILLHLINKKKITVTEARCIMQTIFDTRNHTFDPQSIVYPKIFNMRATRCAFLYMHIFYEIHSCLGALGMKNFCPEFFFDGVFFQKLFALNVLGLKEEEEENNELIEGNVNAEVKISENQEDYTQTEIIDLFVKILNL</sequence>
<organism evidence="1 2">
    <name type="scientific">Polypedilum vanderplanki</name>
    <name type="common">Sleeping chironomid midge</name>
    <dbReference type="NCBI Taxonomy" id="319348"/>
    <lineage>
        <taxon>Eukaryota</taxon>
        <taxon>Metazoa</taxon>
        <taxon>Ecdysozoa</taxon>
        <taxon>Arthropoda</taxon>
        <taxon>Hexapoda</taxon>
        <taxon>Insecta</taxon>
        <taxon>Pterygota</taxon>
        <taxon>Neoptera</taxon>
        <taxon>Endopterygota</taxon>
        <taxon>Diptera</taxon>
        <taxon>Nematocera</taxon>
        <taxon>Chironomoidea</taxon>
        <taxon>Chironomidae</taxon>
        <taxon>Chironominae</taxon>
        <taxon>Polypedilum</taxon>
        <taxon>Polypedilum</taxon>
    </lineage>
</organism>
<dbReference type="InterPro" id="IPR026784">
    <property type="entry name" value="Coact_PPARg"/>
</dbReference>
<dbReference type="OrthoDB" id="7790798at2759"/>
<evidence type="ECO:0000313" key="1">
    <source>
        <dbReference type="EMBL" id="KAG5680210.1"/>
    </source>
</evidence>
<comment type="caution">
    <text evidence="1">The sequence shown here is derived from an EMBL/GenBank/DDBJ whole genome shotgun (WGS) entry which is preliminary data.</text>
</comment>
<protein>
    <submittedName>
        <fullName evidence="1">Uncharacterized protein</fullName>
    </submittedName>
</protein>
<reference evidence="1" key="1">
    <citation type="submission" date="2021-03" db="EMBL/GenBank/DDBJ databases">
        <title>Chromosome level genome of the anhydrobiotic midge Polypedilum vanderplanki.</title>
        <authorList>
            <person name="Yoshida Y."/>
            <person name="Kikawada T."/>
            <person name="Gusev O."/>
        </authorList>
    </citation>
    <scope>NUCLEOTIDE SEQUENCE</scope>
    <source>
        <strain evidence="1">NIAS01</strain>
        <tissue evidence="1">Whole body or cell culture</tissue>
    </source>
</reference>
<dbReference type="GO" id="GO:0005634">
    <property type="term" value="C:nucleus"/>
    <property type="evidence" value="ECO:0007669"/>
    <property type="project" value="TreeGrafter"/>
</dbReference>
<accession>A0A9J6CDR1</accession>
<proteinExistence type="predicted"/>
<evidence type="ECO:0000313" key="2">
    <source>
        <dbReference type="Proteomes" id="UP001107558"/>
    </source>
</evidence>